<protein>
    <submittedName>
        <fullName evidence="2">Uncharacterized protein</fullName>
    </submittedName>
</protein>
<keyword evidence="3" id="KW-1185">Reference proteome</keyword>
<sequence>MMLSPSRFGDAGKPSRPPIAGRVPGSQWGVGRGKTGDWPSTALGRLMSAVECGVKGFEGCRPQACLAVDPVADNYFDSIAASLTERERVRCGDKWSFSLSSYRSTQSPDASSYTSPDRTSFFTILLLPCCTLCDFQITLIPGRSGTRTLVHPFSWTLLPTSSRELVEFASIGMVRHSAKAKR</sequence>
<reference evidence="2 3" key="1">
    <citation type="submission" date="2015-04" db="EMBL/GenBank/DDBJ databases">
        <title>Complete genome sequence of Schizopora paradoxa KUC8140, a cosmopolitan wood degrader in East Asia.</title>
        <authorList>
            <consortium name="DOE Joint Genome Institute"/>
            <person name="Min B."/>
            <person name="Park H."/>
            <person name="Jang Y."/>
            <person name="Kim J.-J."/>
            <person name="Kim K.H."/>
            <person name="Pangilinan J."/>
            <person name="Lipzen A."/>
            <person name="Riley R."/>
            <person name="Grigoriev I.V."/>
            <person name="Spatafora J.W."/>
            <person name="Choi I.-G."/>
        </authorList>
    </citation>
    <scope>NUCLEOTIDE SEQUENCE [LARGE SCALE GENOMIC DNA]</scope>
    <source>
        <strain evidence="2 3">KUC8140</strain>
    </source>
</reference>
<feature type="region of interest" description="Disordered" evidence="1">
    <location>
        <begin position="1"/>
        <end position="34"/>
    </location>
</feature>
<gene>
    <name evidence="2" type="ORF">SCHPADRAFT_234</name>
</gene>
<evidence type="ECO:0000256" key="1">
    <source>
        <dbReference type="SAM" id="MobiDB-lite"/>
    </source>
</evidence>
<name>A0A0H2S7S5_9AGAM</name>
<organism evidence="2 3">
    <name type="scientific">Schizopora paradoxa</name>
    <dbReference type="NCBI Taxonomy" id="27342"/>
    <lineage>
        <taxon>Eukaryota</taxon>
        <taxon>Fungi</taxon>
        <taxon>Dikarya</taxon>
        <taxon>Basidiomycota</taxon>
        <taxon>Agaricomycotina</taxon>
        <taxon>Agaricomycetes</taxon>
        <taxon>Hymenochaetales</taxon>
        <taxon>Schizoporaceae</taxon>
        <taxon>Schizopora</taxon>
    </lineage>
</organism>
<dbReference type="InParanoid" id="A0A0H2S7S5"/>
<proteinExistence type="predicted"/>
<accession>A0A0H2S7S5</accession>
<dbReference type="AlphaFoldDB" id="A0A0H2S7S5"/>
<dbReference type="Proteomes" id="UP000053477">
    <property type="component" value="Unassembled WGS sequence"/>
</dbReference>
<evidence type="ECO:0000313" key="3">
    <source>
        <dbReference type="Proteomes" id="UP000053477"/>
    </source>
</evidence>
<evidence type="ECO:0000313" key="2">
    <source>
        <dbReference type="EMBL" id="KLO20312.1"/>
    </source>
</evidence>
<dbReference type="EMBL" id="KQ085882">
    <property type="protein sequence ID" value="KLO20312.1"/>
    <property type="molecule type" value="Genomic_DNA"/>
</dbReference>